<gene>
    <name evidence="3" type="ORF">QBC46DRAFT_389901</name>
</gene>
<keyword evidence="3" id="KW-0808">Transferase</keyword>
<keyword evidence="3" id="KW-0489">Methyltransferase</keyword>
<proteinExistence type="inferred from homology"/>
<dbReference type="CDD" id="cd02440">
    <property type="entry name" value="AdoMet_MTases"/>
    <property type="match status" value="1"/>
</dbReference>
<dbReference type="Proteomes" id="UP001303473">
    <property type="component" value="Unassembled WGS sequence"/>
</dbReference>
<dbReference type="AlphaFoldDB" id="A0AAN6N489"/>
<dbReference type="GO" id="GO:0008168">
    <property type="term" value="F:methyltransferase activity"/>
    <property type="evidence" value="ECO:0007669"/>
    <property type="project" value="UniProtKB-KW"/>
</dbReference>
<protein>
    <submittedName>
        <fullName evidence="3">Methyltransferase</fullName>
    </submittedName>
</protein>
<dbReference type="EMBL" id="MU853827">
    <property type="protein sequence ID" value="KAK3938535.1"/>
    <property type="molecule type" value="Genomic_DNA"/>
</dbReference>
<comment type="caution">
    <text evidence="3">The sequence shown here is derived from an EMBL/GenBank/DDBJ whole genome shotgun (WGS) entry which is preliminary data.</text>
</comment>
<comment type="similarity">
    <text evidence="1">Belongs to the methyltransferase superfamily. LaeA methyltransferase family.</text>
</comment>
<evidence type="ECO:0000313" key="3">
    <source>
        <dbReference type="EMBL" id="KAK3938535.1"/>
    </source>
</evidence>
<dbReference type="SUPFAM" id="SSF53335">
    <property type="entry name" value="S-adenosyl-L-methionine-dependent methyltransferases"/>
    <property type="match status" value="1"/>
</dbReference>
<evidence type="ECO:0000256" key="1">
    <source>
        <dbReference type="ARBA" id="ARBA00038158"/>
    </source>
</evidence>
<dbReference type="InterPro" id="IPR029063">
    <property type="entry name" value="SAM-dependent_MTases_sf"/>
</dbReference>
<dbReference type="Pfam" id="PF13489">
    <property type="entry name" value="Methyltransf_23"/>
    <property type="match status" value="1"/>
</dbReference>
<feature type="compositionally biased region" description="Polar residues" evidence="2">
    <location>
        <begin position="9"/>
        <end position="20"/>
    </location>
</feature>
<reference evidence="4" key="1">
    <citation type="journal article" date="2023" name="Mol. Phylogenet. Evol.">
        <title>Genome-scale phylogeny and comparative genomics of the fungal order Sordariales.</title>
        <authorList>
            <person name="Hensen N."/>
            <person name="Bonometti L."/>
            <person name="Westerberg I."/>
            <person name="Brannstrom I.O."/>
            <person name="Guillou S."/>
            <person name="Cros-Aarteil S."/>
            <person name="Calhoun S."/>
            <person name="Haridas S."/>
            <person name="Kuo A."/>
            <person name="Mondo S."/>
            <person name="Pangilinan J."/>
            <person name="Riley R."/>
            <person name="LaButti K."/>
            <person name="Andreopoulos B."/>
            <person name="Lipzen A."/>
            <person name="Chen C."/>
            <person name="Yan M."/>
            <person name="Daum C."/>
            <person name="Ng V."/>
            <person name="Clum A."/>
            <person name="Steindorff A."/>
            <person name="Ohm R.A."/>
            <person name="Martin F."/>
            <person name="Silar P."/>
            <person name="Natvig D.O."/>
            <person name="Lalanne C."/>
            <person name="Gautier V."/>
            <person name="Ament-Velasquez S.L."/>
            <person name="Kruys A."/>
            <person name="Hutchinson M.I."/>
            <person name="Powell A.J."/>
            <person name="Barry K."/>
            <person name="Miller A.N."/>
            <person name="Grigoriev I.V."/>
            <person name="Debuchy R."/>
            <person name="Gladieux P."/>
            <person name="Hiltunen Thoren M."/>
            <person name="Johannesson H."/>
        </authorList>
    </citation>
    <scope>NUCLEOTIDE SEQUENCE [LARGE SCALE GENOMIC DNA]</scope>
    <source>
        <strain evidence="4">CBS 340.73</strain>
    </source>
</reference>
<name>A0AAN6N489_9PEZI</name>
<dbReference type="GO" id="GO:0032259">
    <property type="term" value="P:methylation"/>
    <property type="evidence" value="ECO:0007669"/>
    <property type="project" value="UniProtKB-KW"/>
</dbReference>
<sequence length="359" mass="41011">MATARPPSAAQQTQLDNVNRQPAIEAADHAAEGFDTLEDVDRDFDPEEMDMESLGESVSLTSSIYQHCYRHGRRYHMYRLGRYPLPNDDDEQNREDMKHAMMLEMLNGKLFFAPIGEHPQKIIDLGTGTGIWAIEVGAQFPSAEVMGVDLSPIQPLWVPPNVRFYVDDIEDEWLNGSNYDLVHARHVLPFLKDVPGLLRRAYEHLKPGGWVEMQDLDHMAFCDDGTMPPTKEEYPVLEFLDMMGWTWGKLGTDVRIAPKLGDMLREAGFVNVRCKVYKVPLGVWPENPALRLVGLYLRMVVEMVVPAMYSTPPCTTKWSDIQREVFVANCRSALKDTSIHSYMMHYFWYAQKPPASGRK</sequence>
<dbReference type="PANTHER" id="PTHR43591:SF10">
    <property type="entry name" value="ABC TRANSMEMBRANE TYPE-1 DOMAIN-CONTAINING PROTEIN-RELATED"/>
    <property type="match status" value="1"/>
</dbReference>
<organism evidence="3 4">
    <name type="scientific">Diplogelasinospora grovesii</name>
    <dbReference type="NCBI Taxonomy" id="303347"/>
    <lineage>
        <taxon>Eukaryota</taxon>
        <taxon>Fungi</taxon>
        <taxon>Dikarya</taxon>
        <taxon>Ascomycota</taxon>
        <taxon>Pezizomycotina</taxon>
        <taxon>Sordariomycetes</taxon>
        <taxon>Sordariomycetidae</taxon>
        <taxon>Sordariales</taxon>
        <taxon>Diplogelasinosporaceae</taxon>
        <taxon>Diplogelasinospora</taxon>
    </lineage>
</organism>
<dbReference type="Gene3D" id="3.40.50.150">
    <property type="entry name" value="Vaccinia Virus protein VP39"/>
    <property type="match status" value="1"/>
</dbReference>
<evidence type="ECO:0000313" key="4">
    <source>
        <dbReference type="Proteomes" id="UP001303473"/>
    </source>
</evidence>
<evidence type="ECO:0000256" key="2">
    <source>
        <dbReference type="SAM" id="MobiDB-lite"/>
    </source>
</evidence>
<keyword evidence="4" id="KW-1185">Reference proteome</keyword>
<feature type="region of interest" description="Disordered" evidence="2">
    <location>
        <begin position="1"/>
        <end position="20"/>
    </location>
</feature>
<dbReference type="PANTHER" id="PTHR43591">
    <property type="entry name" value="METHYLTRANSFERASE"/>
    <property type="match status" value="1"/>
</dbReference>
<accession>A0AAN6N489</accession>